<evidence type="ECO:0000259" key="4">
    <source>
        <dbReference type="PROSITE" id="PS01124"/>
    </source>
</evidence>
<sequence>MPLQTHENKNAPKRCVWEARDADEHAHNLTDWRQEYDQVSAGAFYGRIDEIQLDEMQIFKEHTSQALRQQCNVWPESLWIGIPRDRTCRINGRPVGEYEVMCQPGRCDFELVTPEAFDIYGLVVSRRLLASAAGESGLALMERAPSTYMRLRLPSHTRKAVTFLIERLLRADRETLAPQVHRDILMMALVEMLQQKVPNDDVPPSYSHRKRVVDQVKRYVDAPEYVPVTMAELCGLTHVSQRTLQYCFTSILGISPVQFLRTARLNRVRRALAHPVDGTTVTGVANDWGFYHLGQFSRDYRRLFGEPPSETLARYRDASLLLS</sequence>
<feature type="domain" description="HTH araC/xylS-type" evidence="4">
    <location>
        <begin position="214"/>
        <end position="314"/>
    </location>
</feature>
<protein>
    <submittedName>
        <fullName evidence="5">Helix-turn-helix domain-containing protein</fullName>
    </submittedName>
</protein>
<evidence type="ECO:0000313" key="6">
    <source>
        <dbReference type="Proteomes" id="UP001595640"/>
    </source>
</evidence>
<dbReference type="Gene3D" id="1.10.10.60">
    <property type="entry name" value="Homeodomain-like"/>
    <property type="match status" value="1"/>
</dbReference>
<dbReference type="InterPro" id="IPR050204">
    <property type="entry name" value="AraC_XylS_family_regulators"/>
</dbReference>
<dbReference type="EMBL" id="JBHRUH010000050">
    <property type="protein sequence ID" value="MFC3294372.1"/>
    <property type="molecule type" value="Genomic_DNA"/>
</dbReference>
<dbReference type="SUPFAM" id="SSF46689">
    <property type="entry name" value="Homeodomain-like"/>
    <property type="match status" value="2"/>
</dbReference>
<keyword evidence="3" id="KW-0804">Transcription</keyword>
<dbReference type="PANTHER" id="PTHR46796">
    <property type="entry name" value="HTH-TYPE TRANSCRIPTIONAL ACTIVATOR RHAS-RELATED"/>
    <property type="match status" value="1"/>
</dbReference>
<keyword evidence="1" id="KW-0805">Transcription regulation</keyword>
<dbReference type="Pfam" id="PF12833">
    <property type="entry name" value="HTH_18"/>
    <property type="match status" value="1"/>
</dbReference>
<reference evidence="6" key="1">
    <citation type="journal article" date="2019" name="Int. J. Syst. Evol. Microbiol.">
        <title>The Global Catalogue of Microorganisms (GCM) 10K type strain sequencing project: providing services to taxonomists for standard genome sequencing and annotation.</title>
        <authorList>
            <consortium name="The Broad Institute Genomics Platform"/>
            <consortium name="The Broad Institute Genome Sequencing Center for Infectious Disease"/>
            <person name="Wu L."/>
            <person name="Ma J."/>
        </authorList>
    </citation>
    <scope>NUCLEOTIDE SEQUENCE [LARGE SCALE GENOMIC DNA]</scope>
    <source>
        <strain evidence="6">KCTC 12847</strain>
    </source>
</reference>
<gene>
    <name evidence="5" type="ORF">ACFOEI_20305</name>
</gene>
<dbReference type="PROSITE" id="PS00041">
    <property type="entry name" value="HTH_ARAC_FAMILY_1"/>
    <property type="match status" value="1"/>
</dbReference>
<dbReference type="Proteomes" id="UP001595640">
    <property type="component" value="Unassembled WGS sequence"/>
</dbReference>
<dbReference type="RefSeq" id="WP_019016972.1">
    <property type="nucleotide sequence ID" value="NZ_BMXD01000004.1"/>
</dbReference>
<dbReference type="InterPro" id="IPR018062">
    <property type="entry name" value="HTH_AraC-typ_CS"/>
</dbReference>
<evidence type="ECO:0000256" key="2">
    <source>
        <dbReference type="ARBA" id="ARBA00023125"/>
    </source>
</evidence>
<evidence type="ECO:0000256" key="1">
    <source>
        <dbReference type="ARBA" id="ARBA00023015"/>
    </source>
</evidence>
<keyword evidence="2" id="KW-0238">DNA-binding</keyword>
<dbReference type="SMART" id="SM00342">
    <property type="entry name" value="HTH_ARAC"/>
    <property type="match status" value="1"/>
</dbReference>
<dbReference type="InterPro" id="IPR009057">
    <property type="entry name" value="Homeodomain-like_sf"/>
</dbReference>
<keyword evidence="6" id="KW-1185">Reference proteome</keyword>
<proteinExistence type="predicted"/>
<name>A0ABV7M606_9GAMM</name>
<comment type="caution">
    <text evidence="5">The sequence shown here is derived from an EMBL/GenBank/DDBJ whole genome shotgun (WGS) entry which is preliminary data.</text>
</comment>
<dbReference type="PROSITE" id="PS01124">
    <property type="entry name" value="HTH_ARAC_FAMILY_2"/>
    <property type="match status" value="1"/>
</dbReference>
<dbReference type="PANTHER" id="PTHR46796:SF12">
    <property type="entry name" value="HTH-TYPE DNA-BINDING TRANSCRIPTIONAL ACTIVATOR EUTR"/>
    <property type="match status" value="1"/>
</dbReference>
<organism evidence="5 6">
    <name type="scientific">Modicisalibacter luteus</name>
    <dbReference type="NCBI Taxonomy" id="453962"/>
    <lineage>
        <taxon>Bacteria</taxon>
        <taxon>Pseudomonadati</taxon>
        <taxon>Pseudomonadota</taxon>
        <taxon>Gammaproteobacteria</taxon>
        <taxon>Oceanospirillales</taxon>
        <taxon>Halomonadaceae</taxon>
        <taxon>Modicisalibacter</taxon>
    </lineage>
</organism>
<evidence type="ECO:0000256" key="3">
    <source>
        <dbReference type="ARBA" id="ARBA00023163"/>
    </source>
</evidence>
<accession>A0ABV7M606</accession>
<evidence type="ECO:0000313" key="5">
    <source>
        <dbReference type="EMBL" id="MFC3294372.1"/>
    </source>
</evidence>
<dbReference type="InterPro" id="IPR018060">
    <property type="entry name" value="HTH_AraC"/>
</dbReference>